<keyword evidence="5" id="KW-0479">Metal-binding</keyword>
<dbReference type="InterPro" id="IPR015340">
    <property type="entry name" value="A_amylase_C_dom"/>
</dbReference>
<dbReference type="EC" id="3.2.1.1" evidence="4"/>
<accession>A0AA86RGV4</accession>
<dbReference type="GO" id="GO:0016052">
    <property type="term" value="P:carbohydrate catabolic process"/>
    <property type="evidence" value="ECO:0007669"/>
    <property type="project" value="InterPro"/>
</dbReference>
<keyword evidence="7" id="KW-0378">Hydrolase</keyword>
<dbReference type="SUPFAM" id="SSF51011">
    <property type="entry name" value="Glycosyl hydrolase domain"/>
    <property type="match status" value="1"/>
</dbReference>
<dbReference type="SMART" id="SM00642">
    <property type="entry name" value="Aamy"/>
    <property type="match status" value="1"/>
</dbReference>
<dbReference type="EMBL" id="CAXDID020000308">
    <property type="protein sequence ID" value="CAL6074446.1"/>
    <property type="molecule type" value="Genomic_DNA"/>
</dbReference>
<dbReference type="PANTHER" id="PTHR10357">
    <property type="entry name" value="ALPHA-AMYLASE FAMILY MEMBER"/>
    <property type="match status" value="1"/>
</dbReference>
<dbReference type="GO" id="GO:0005509">
    <property type="term" value="F:calcium ion binding"/>
    <property type="evidence" value="ECO:0007669"/>
    <property type="project" value="InterPro"/>
</dbReference>
<evidence type="ECO:0000256" key="9">
    <source>
        <dbReference type="ARBA" id="ARBA00023157"/>
    </source>
</evidence>
<dbReference type="Gene3D" id="2.60.40.1180">
    <property type="entry name" value="Golgi alpha-mannosidase II"/>
    <property type="match status" value="1"/>
</dbReference>
<gene>
    <name evidence="16" type="ORF">HINF_LOCUS56727</name>
    <name evidence="15" type="ORF">HINF_LOCUS61616</name>
</gene>
<organism evidence="15">
    <name type="scientific">Hexamita inflata</name>
    <dbReference type="NCBI Taxonomy" id="28002"/>
    <lineage>
        <taxon>Eukaryota</taxon>
        <taxon>Metamonada</taxon>
        <taxon>Diplomonadida</taxon>
        <taxon>Hexamitidae</taxon>
        <taxon>Hexamitinae</taxon>
        <taxon>Hexamita</taxon>
    </lineage>
</organism>
<evidence type="ECO:0000256" key="10">
    <source>
        <dbReference type="ARBA" id="ARBA00023180"/>
    </source>
</evidence>
<evidence type="ECO:0000256" key="11">
    <source>
        <dbReference type="ARBA" id="ARBA00023277"/>
    </source>
</evidence>
<keyword evidence="11" id="KW-0119">Carbohydrate metabolism</keyword>
<sequence>MLFSISLLAYPDPKELRKRRVYEIVSDRFAGTSQSKCESSEEKKQYCGGDFKGITSHLDYIKNLGYNAISLSPTIQQVDSNYSFRGYWPADFYSTNPHFGTDQDLKDLVKTAHSMDILVLAHVQFNSVGLCDENIPDNFSCIKTFPHAEYYHENYDCYEHERNLCRMNGLPDLNQSHPFVRAELLNWSKYYQQEFNFDGFRFSGYYDLDESFLKELGKETPWFVIADVDNWDHWQKEREGQFSNVYNYYLHTTLKLVFSESQNSMTLLSQPFSAAMEELGDDANGLGIYLDNAETQRILQNINGDKALFKNLIILLHTWIGIPFLTYGTEQEIGLDSIFELEPLWNKNPEFIQTSEYYQLIKKLNELRDKTKIHQLDQRELESSDQFYTYARGNQILVALTNVGNTDSNINIKILNSPFEKNTRICDILSDLCINVNNDESVDINLIDGQPRVFVRYDMI</sequence>
<dbReference type="EMBL" id="CATOUU010001129">
    <property type="protein sequence ID" value="CAI9973971.1"/>
    <property type="molecule type" value="Genomic_DNA"/>
</dbReference>
<comment type="catalytic activity">
    <reaction evidence="1">
        <text>Endohydrolysis of (1-&gt;4)-alpha-D-glucosidic linkages in polysaccharides containing three or more (1-&gt;4)-alpha-linked D-glucose units.</text>
        <dbReference type="EC" id="3.2.1.1"/>
    </reaction>
</comment>
<evidence type="ECO:0000256" key="1">
    <source>
        <dbReference type="ARBA" id="ARBA00000548"/>
    </source>
</evidence>
<keyword evidence="17" id="KW-1185">Reference proteome</keyword>
<dbReference type="Pfam" id="PF09260">
    <property type="entry name" value="A_amylase_dom_C"/>
    <property type="match status" value="1"/>
</dbReference>
<keyword evidence="9" id="KW-1015">Disulfide bond</keyword>
<evidence type="ECO:0000256" key="5">
    <source>
        <dbReference type="ARBA" id="ARBA00022723"/>
    </source>
</evidence>
<evidence type="ECO:0000313" key="16">
    <source>
        <dbReference type="EMBL" id="CAL6074446.1"/>
    </source>
</evidence>
<feature type="binding site" evidence="13">
    <location>
        <position position="201"/>
    </location>
    <ligand>
        <name>substrate</name>
    </ligand>
</feature>
<evidence type="ECO:0000313" key="15">
    <source>
        <dbReference type="EMBL" id="CAI9973971.1"/>
    </source>
</evidence>
<evidence type="ECO:0000256" key="2">
    <source>
        <dbReference type="ARBA" id="ARBA00001913"/>
    </source>
</evidence>
<comment type="similarity">
    <text evidence="3">Belongs to the glycosyl hydrolase 13 family.</text>
</comment>
<dbReference type="PIRSF" id="PIRSF001024">
    <property type="entry name" value="Alph-amyl_fung"/>
    <property type="match status" value="1"/>
</dbReference>
<feature type="domain" description="Glycosyl hydrolase family 13 catalytic" evidence="14">
    <location>
        <begin position="23"/>
        <end position="368"/>
    </location>
</feature>
<dbReference type="SUPFAM" id="SSF51445">
    <property type="entry name" value="(Trans)glycosidases"/>
    <property type="match status" value="1"/>
</dbReference>
<evidence type="ECO:0000259" key="14">
    <source>
        <dbReference type="SMART" id="SM00642"/>
    </source>
</evidence>
<keyword evidence="12" id="KW-0326">Glycosidase</keyword>
<evidence type="ECO:0000256" key="13">
    <source>
        <dbReference type="PIRSR" id="PIRSR001024-5"/>
    </source>
</evidence>
<comment type="caution">
    <text evidence="15">The sequence shown here is derived from an EMBL/GenBank/DDBJ whole genome shotgun (WGS) entry which is preliminary data.</text>
</comment>
<evidence type="ECO:0000313" key="17">
    <source>
        <dbReference type="Proteomes" id="UP001642409"/>
    </source>
</evidence>
<name>A0AA86RGV4_9EUKA</name>
<keyword evidence="6" id="KW-0732">Signal</keyword>
<evidence type="ECO:0000256" key="8">
    <source>
        <dbReference type="ARBA" id="ARBA00022837"/>
    </source>
</evidence>
<keyword evidence="10" id="KW-0325">Glycoprotein</keyword>
<reference evidence="15" key="1">
    <citation type="submission" date="2023-06" db="EMBL/GenBank/DDBJ databases">
        <authorList>
            <person name="Kurt Z."/>
        </authorList>
    </citation>
    <scope>NUCLEOTIDE SEQUENCE</scope>
</reference>
<feature type="binding site" evidence="13">
    <location>
        <position position="88"/>
    </location>
    <ligand>
        <name>substrate</name>
    </ligand>
</feature>
<keyword evidence="8" id="KW-0106">Calcium</keyword>
<evidence type="ECO:0000256" key="6">
    <source>
        <dbReference type="ARBA" id="ARBA00022729"/>
    </source>
</evidence>
<reference evidence="16 17" key="2">
    <citation type="submission" date="2024-07" db="EMBL/GenBank/DDBJ databases">
        <authorList>
            <person name="Akdeniz Z."/>
        </authorList>
    </citation>
    <scope>NUCLEOTIDE SEQUENCE [LARGE SCALE GENOMIC DNA]</scope>
</reference>
<dbReference type="Pfam" id="PF00128">
    <property type="entry name" value="Alpha-amylase"/>
    <property type="match status" value="1"/>
</dbReference>
<evidence type="ECO:0000256" key="3">
    <source>
        <dbReference type="ARBA" id="ARBA00008061"/>
    </source>
</evidence>
<evidence type="ECO:0000256" key="7">
    <source>
        <dbReference type="ARBA" id="ARBA00022801"/>
    </source>
</evidence>
<evidence type="ECO:0000256" key="4">
    <source>
        <dbReference type="ARBA" id="ARBA00012595"/>
    </source>
</evidence>
<dbReference type="InterPro" id="IPR013777">
    <property type="entry name" value="A-amylase-like"/>
</dbReference>
<dbReference type="InterPro" id="IPR013780">
    <property type="entry name" value="Glyco_hydro_b"/>
</dbReference>
<protein>
    <recommendedName>
        <fullName evidence="4">alpha-amylase</fullName>
        <ecNumber evidence="4">3.2.1.1</ecNumber>
    </recommendedName>
</protein>
<comment type="cofactor">
    <cofactor evidence="2">
        <name>Ca(2+)</name>
        <dbReference type="ChEBI" id="CHEBI:29108"/>
    </cofactor>
</comment>
<dbReference type="AlphaFoldDB" id="A0AA86RGV4"/>
<dbReference type="InterPro" id="IPR006047">
    <property type="entry name" value="GH13_cat_dom"/>
</dbReference>
<dbReference type="PANTHER" id="PTHR10357:SF215">
    <property type="entry name" value="ALPHA-AMYLASE 1"/>
    <property type="match status" value="1"/>
</dbReference>
<dbReference type="InterPro" id="IPR017853">
    <property type="entry name" value="GH"/>
</dbReference>
<dbReference type="Gene3D" id="3.20.20.80">
    <property type="entry name" value="Glycosidases"/>
    <property type="match status" value="1"/>
</dbReference>
<dbReference type="Proteomes" id="UP001642409">
    <property type="component" value="Unassembled WGS sequence"/>
</dbReference>
<dbReference type="GO" id="GO:0004556">
    <property type="term" value="F:alpha-amylase activity"/>
    <property type="evidence" value="ECO:0007669"/>
    <property type="project" value="UniProtKB-EC"/>
</dbReference>
<proteinExistence type="inferred from homology"/>
<evidence type="ECO:0000256" key="12">
    <source>
        <dbReference type="ARBA" id="ARBA00023295"/>
    </source>
</evidence>